<comment type="similarity">
    <text evidence="2">Belongs to the TFIIF beta subunit family.</text>
</comment>
<dbReference type="FunFam" id="1.10.10.10:FF:000035">
    <property type="entry name" value="General transcription factor IIF subunit 2"/>
    <property type="match status" value="1"/>
</dbReference>
<feature type="region of interest" description="Disordered" evidence="10">
    <location>
        <begin position="1"/>
        <end position="25"/>
    </location>
</feature>
<dbReference type="Gene3D" id="1.10.10.10">
    <property type="entry name" value="Winged helix-like DNA-binding domain superfamily/Winged helix DNA-binding domain"/>
    <property type="match status" value="1"/>
</dbReference>
<evidence type="ECO:0000313" key="14">
    <source>
        <dbReference type="Proteomes" id="UP000039046"/>
    </source>
</evidence>
<dbReference type="InterPro" id="IPR036388">
    <property type="entry name" value="WH-like_DNA-bd_sf"/>
</dbReference>
<feature type="compositionally biased region" description="Acidic residues" evidence="10">
    <location>
        <begin position="345"/>
        <end position="357"/>
    </location>
</feature>
<evidence type="ECO:0000313" key="13">
    <source>
        <dbReference type="EMBL" id="CEJ90730.1"/>
    </source>
</evidence>
<dbReference type="InterPro" id="IPR003196">
    <property type="entry name" value="TFIIF_beta"/>
</dbReference>
<keyword evidence="13" id="KW-0648">Protein biosynthesis</keyword>
<name>A0A0A1TJA5_9HYPO</name>
<organism evidence="13 14">
    <name type="scientific">[Torrubiella] hemipterigena</name>
    <dbReference type="NCBI Taxonomy" id="1531966"/>
    <lineage>
        <taxon>Eukaryota</taxon>
        <taxon>Fungi</taxon>
        <taxon>Dikarya</taxon>
        <taxon>Ascomycota</taxon>
        <taxon>Pezizomycotina</taxon>
        <taxon>Sordariomycetes</taxon>
        <taxon>Hypocreomycetidae</taxon>
        <taxon>Hypocreales</taxon>
        <taxon>Clavicipitaceae</taxon>
        <taxon>Clavicipitaceae incertae sedis</taxon>
        <taxon>'Torrubiella' clade</taxon>
    </lineage>
</organism>
<evidence type="ECO:0000256" key="7">
    <source>
        <dbReference type="ARBA" id="ARBA00023242"/>
    </source>
</evidence>
<keyword evidence="4" id="KW-0805">Transcription regulation</keyword>
<dbReference type="InterPro" id="IPR011039">
    <property type="entry name" value="TFIIF_interaction"/>
</dbReference>
<sequence length="363" mass="41608">MADAGFVKPDPEESSTGLEEDDLEDAGDLEFYDKNAIGNSFETLYLARVPRYIWEAWQKLTERLNDDDEVQIGTLRTWNEPQANGGPDVTKLRMLLQANCPEHQMLPREYDLEVLDREVKNHFIFTEEDLPSYKVKNKARQDAINAGIPAHLLRAKPEGGQKQTYDRRSRYQPYYRKAIPKRTKVFGKIHYDVRVEPRNAQEEERYLAQQIFDAEHSRAKLQIISRNSASAIINPGTAGSLGWSGNFIKNAPTLVKPKKGEVLKATRMAKNELLDLLFECFREYQYWSMKALRQRTQQPEAHLRTVLEEVAVLNKSGSFANHYCLSDAYRDKAGTEAKEAAAVAADDEDEEMEEMEDVLPMSQ</sequence>
<feature type="region of interest" description="Disordered" evidence="10">
    <location>
        <begin position="342"/>
        <end position="363"/>
    </location>
</feature>
<dbReference type="AlphaFoldDB" id="A0A0A1TJA5"/>
<dbReference type="InterPro" id="IPR040504">
    <property type="entry name" value="TFIIF_beta_N"/>
</dbReference>
<evidence type="ECO:0000256" key="1">
    <source>
        <dbReference type="ARBA" id="ARBA00004123"/>
    </source>
</evidence>
<keyword evidence="14" id="KW-1185">Reference proteome</keyword>
<dbReference type="GO" id="GO:0005674">
    <property type="term" value="C:transcription factor TFIIF complex"/>
    <property type="evidence" value="ECO:0007669"/>
    <property type="project" value="InterPro"/>
</dbReference>
<reference evidence="13 14" key="1">
    <citation type="journal article" date="2015" name="Genome Announc.">
        <title>Draft Genome Sequence and Gene Annotation of the Entomopathogenic Fungus Verticillium hemipterigenum.</title>
        <authorList>
            <person name="Horn F."/>
            <person name="Habel A."/>
            <person name="Scharf D.H."/>
            <person name="Dworschak J."/>
            <person name="Brakhage A.A."/>
            <person name="Guthke R."/>
            <person name="Hertweck C."/>
            <person name="Linde J."/>
        </authorList>
    </citation>
    <scope>NUCLEOTIDE SEQUENCE [LARGE SCALE GENOMIC DNA]</scope>
</reference>
<evidence type="ECO:0000256" key="10">
    <source>
        <dbReference type="SAM" id="MobiDB-lite"/>
    </source>
</evidence>
<evidence type="ECO:0000256" key="2">
    <source>
        <dbReference type="ARBA" id="ARBA00009543"/>
    </source>
</evidence>
<dbReference type="OrthoDB" id="26094at2759"/>
<dbReference type="GO" id="GO:0003677">
    <property type="term" value="F:DNA binding"/>
    <property type="evidence" value="ECO:0007669"/>
    <property type="project" value="UniProtKB-KW"/>
</dbReference>
<gene>
    <name evidence="13" type="ORF">VHEMI06492</name>
</gene>
<dbReference type="EMBL" id="CDHN01000003">
    <property type="protein sequence ID" value="CEJ90730.1"/>
    <property type="molecule type" value="Genomic_DNA"/>
</dbReference>
<dbReference type="PANTHER" id="PTHR10445">
    <property type="entry name" value="GENERAL TRANSCRIPTION FACTOR IIF SUBUNIT 2"/>
    <property type="match status" value="1"/>
</dbReference>
<feature type="domain" description="TFIIF beta subunit HTH" evidence="11">
    <location>
        <begin position="266"/>
        <end position="330"/>
    </location>
</feature>
<evidence type="ECO:0000259" key="12">
    <source>
        <dbReference type="Pfam" id="PF17683"/>
    </source>
</evidence>
<dbReference type="CDD" id="cd07980">
    <property type="entry name" value="TFIIF_beta"/>
    <property type="match status" value="1"/>
</dbReference>
<keyword evidence="7" id="KW-0539">Nucleus</keyword>
<dbReference type="HOGENOM" id="CLU_047858_0_2_1"/>
<evidence type="ECO:0000256" key="4">
    <source>
        <dbReference type="ARBA" id="ARBA00023015"/>
    </source>
</evidence>
<dbReference type="SUPFAM" id="SSF50916">
    <property type="entry name" value="Rap30/74 interaction domains"/>
    <property type="match status" value="1"/>
</dbReference>
<dbReference type="Pfam" id="PF02270">
    <property type="entry name" value="TFIIF_beta"/>
    <property type="match status" value="1"/>
</dbReference>
<dbReference type="SUPFAM" id="SSF46785">
    <property type="entry name" value="Winged helix' DNA-binding domain"/>
    <property type="match status" value="1"/>
</dbReference>
<evidence type="ECO:0000256" key="6">
    <source>
        <dbReference type="ARBA" id="ARBA00023163"/>
    </source>
</evidence>
<evidence type="ECO:0000256" key="3">
    <source>
        <dbReference type="ARBA" id="ARBA00021453"/>
    </source>
</evidence>
<dbReference type="Pfam" id="PF17683">
    <property type="entry name" value="TFIIF_beta_N"/>
    <property type="match status" value="1"/>
</dbReference>
<comment type="subcellular location">
    <subcellularLocation>
        <location evidence="1">Nucleus</location>
    </subcellularLocation>
</comment>
<keyword evidence="6" id="KW-0804">Transcription</keyword>
<evidence type="ECO:0000256" key="9">
    <source>
        <dbReference type="ARBA" id="ARBA00081863"/>
    </source>
</evidence>
<keyword evidence="13" id="KW-0396">Initiation factor</keyword>
<feature type="domain" description="TFIIF beta subunit N-terminal" evidence="12">
    <location>
        <begin position="43"/>
        <end position="197"/>
    </location>
</feature>
<dbReference type="GO" id="GO:0003743">
    <property type="term" value="F:translation initiation factor activity"/>
    <property type="evidence" value="ECO:0007669"/>
    <property type="project" value="UniProtKB-KW"/>
</dbReference>
<evidence type="ECO:0000256" key="8">
    <source>
        <dbReference type="ARBA" id="ARBA00081473"/>
    </source>
</evidence>
<protein>
    <recommendedName>
        <fullName evidence="3">Transcription initiation factor IIF subunit beta</fullName>
    </recommendedName>
    <alternativeName>
        <fullName evidence="9">TFIIF medium subunit</fullName>
    </alternativeName>
    <alternativeName>
        <fullName evidence="8">TFIIF-beta</fullName>
    </alternativeName>
</protein>
<dbReference type="PANTHER" id="PTHR10445:SF0">
    <property type="entry name" value="GENERAL TRANSCRIPTION FACTOR IIF SUBUNIT 2"/>
    <property type="match status" value="1"/>
</dbReference>
<accession>A0A0A1TJA5</accession>
<dbReference type="InterPro" id="IPR036390">
    <property type="entry name" value="WH_DNA-bd_sf"/>
</dbReference>
<dbReference type="STRING" id="1531966.A0A0A1TJA5"/>
<evidence type="ECO:0000259" key="11">
    <source>
        <dbReference type="Pfam" id="PF02270"/>
    </source>
</evidence>
<dbReference type="InterPro" id="IPR040450">
    <property type="entry name" value="TFIIF_beta_HTH"/>
</dbReference>
<keyword evidence="5" id="KW-0238">DNA-binding</keyword>
<evidence type="ECO:0000256" key="5">
    <source>
        <dbReference type="ARBA" id="ARBA00023125"/>
    </source>
</evidence>
<dbReference type="Proteomes" id="UP000039046">
    <property type="component" value="Unassembled WGS sequence"/>
</dbReference>
<proteinExistence type="inferred from homology"/>
<dbReference type="GO" id="GO:0006367">
    <property type="term" value="P:transcription initiation at RNA polymerase II promoter"/>
    <property type="evidence" value="ECO:0007669"/>
    <property type="project" value="InterPro"/>
</dbReference>